<dbReference type="EMBL" id="AHNR02000023">
    <property type="protein sequence ID" value="EKR56096.1"/>
    <property type="molecule type" value="Genomic_DNA"/>
</dbReference>
<proteinExistence type="predicted"/>
<dbReference type="AlphaFoldDB" id="A0A0E2DKD7"/>
<organism evidence="1 2">
    <name type="scientific">Leptospira interrogans str. UI 12758</name>
    <dbReference type="NCBI Taxonomy" id="1049938"/>
    <lineage>
        <taxon>Bacteria</taxon>
        <taxon>Pseudomonadati</taxon>
        <taxon>Spirochaetota</taxon>
        <taxon>Spirochaetia</taxon>
        <taxon>Leptospirales</taxon>
        <taxon>Leptospiraceae</taxon>
        <taxon>Leptospira</taxon>
    </lineage>
</organism>
<dbReference type="Proteomes" id="UP000001340">
    <property type="component" value="Unassembled WGS sequence"/>
</dbReference>
<accession>A0A0E2DKD7</accession>
<name>A0A0E2DKD7_LEPIR</name>
<gene>
    <name evidence="1" type="ORF">LEP1GSC105_4662</name>
</gene>
<sequence>MSKNNKSIKTTIKNINVMDLKQTFIKTLSQYLENIQILETLWQEIKRTT</sequence>
<protein>
    <submittedName>
        <fullName evidence="1">Uncharacterized protein</fullName>
    </submittedName>
</protein>
<reference evidence="1 2" key="1">
    <citation type="submission" date="2012-10" db="EMBL/GenBank/DDBJ databases">
        <authorList>
            <person name="Harkins D.M."/>
            <person name="Durkin A.S."/>
            <person name="Brinkac L.M."/>
            <person name="Haft D.H."/>
            <person name="Selengut J.D."/>
            <person name="Sanka R."/>
            <person name="DePew J."/>
            <person name="Purushe J."/>
            <person name="Chanthongthip A."/>
            <person name="Lattana O."/>
            <person name="Phetsouvanh R."/>
            <person name="Newton P.N."/>
            <person name="Vinetz J.M."/>
            <person name="Sutton G.G."/>
            <person name="Nierman W.C."/>
            <person name="Fouts D.E."/>
        </authorList>
    </citation>
    <scope>NUCLEOTIDE SEQUENCE [LARGE SCALE GENOMIC DNA]</scope>
    <source>
        <strain evidence="1 2">UI 12758</strain>
    </source>
</reference>
<comment type="caution">
    <text evidence="1">The sequence shown here is derived from an EMBL/GenBank/DDBJ whole genome shotgun (WGS) entry which is preliminary data.</text>
</comment>
<evidence type="ECO:0000313" key="1">
    <source>
        <dbReference type="EMBL" id="EKR56096.1"/>
    </source>
</evidence>
<evidence type="ECO:0000313" key="2">
    <source>
        <dbReference type="Proteomes" id="UP000001340"/>
    </source>
</evidence>